<dbReference type="AlphaFoldDB" id="W4G2R3"/>
<dbReference type="VEuPathDB" id="FungiDB:H257_11310"/>
<evidence type="ECO:0000313" key="2">
    <source>
        <dbReference type="EMBL" id="ETV74002.1"/>
    </source>
</evidence>
<evidence type="ECO:0000256" key="1">
    <source>
        <dbReference type="SAM" id="MobiDB-lite"/>
    </source>
</evidence>
<sequence length="238" mass="26076">MNQANGIVEVVNRLILPVVKTHTSELKLRATDWNLVLALVQAALNHMPSDRLCGMARLYWPVCDDIPPPRARSTWMSCMKQWNSCYVNWLRQATPSPRPPSHKQLQKFAIGDFVLIANCPAKATSCPCTGVAQASSSGPSSWCNHHACRLKMYYEGGCDVTEEIADHIACGNEGFLVAKLGAKEPANSKPSSTGLVSMKTKPHGSPCAPSMKTSPSFSATGFTNMKTKKKRSKWLRNS</sequence>
<gene>
    <name evidence="2" type="ORF">H257_11310</name>
</gene>
<dbReference type="EMBL" id="KI913146">
    <property type="protein sequence ID" value="ETV74002.1"/>
    <property type="molecule type" value="Genomic_DNA"/>
</dbReference>
<proteinExistence type="predicted"/>
<accession>W4G2R3</accession>
<feature type="compositionally biased region" description="Basic residues" evidence="1">
    <location>
        <begin position="226"/>
        <end position="238"/>
    </location>
</feature>
<organism evidence="2">
    <name type="scientific">Aphanomyces astaci</name>
    <name type="common">Crayfish plague agent</name>
    <dbReference type="NCBI Taxonomy" id="112090"/>
    <lineage>
        <taxon>Eukaryota</taxon>
        <taxon>Sar</taxon>
        <taxon>Stramenopiles</taxon>
        <taxon>Oomycota</taxon>
        <taxon>Saprolegniomycetes</taxon>
        <taxon>Saprolegniales</taxon>
        <taxon>Verrucalvaceae</taxon>
        <taxon>Aphanomyces</taxon>
    </lineage>
</organism>
<feature type="compositionally biased region" description="Polar residues" evidence="1">
    <location>
        <begin position="211"/>
        <end position="225"/>
    </location>
</feature>
<protein>
    <submittedName>
        <fullName evidence="2">Uncharacterized protein</fullName>
    </submittedName>
</protein>
<reference evidence="2" key="1">
    <citation type="submission" date="2013-12" db="EMBL/GenBank/DDBJ databases">
        <title>The Genome Sequence of Aphanomyces astaci APO3.</title>
        <authorList>
            <consortium name="The Broad Institute Genomics Platform"/>
            <person name="Russ C."/>
            <person name="Tyler B."/>
            <person name="van West P."/>
            <person name="Dieguez-Uribeondo J."/>
            <person name="Young S.K."/>
            <person name="Zeng Q."/>
            <person name="Gargeya S."/>
            <person name="Fitzgerald M."/>
            <person name="Abouelleil A."/>
            <person name="Alvarado L."/>
            <person name="Chapman S.B."/>
            <person name="Gainer-Dewar J."/>
            <person name="Goldberg J."/>
            <person name="Griggs A."/>
            <person name="Gujja S."/>
            <person name="Hansen M."/>
            <person name="Howarth C."/>
            <person name="Imamovic A."/>
            <person name="Ireland A."/>
            <person name="Larimer J."/>
            <person name="McCowan C."/>
            <person name="Murphy C."/>
            <person name="Pearson M."/>
            <person name="Poon T.W."/>
            <person name="Priest M."/>
            <person name="Roberts A."/>
            <person name="Saif S."/>
            <person name="Shea T."/>
            <person name="Sykes S."/>
            <person name="Wortman J."/>
            <person name="Nusbaum C."/>
            <person name="Birren B."/>
        </authorList>
    </citation>
    <scope>NUCLEOTIDE SEQUENCE [LARGE SCALE GENOMIC DNA]</scope>
    <source>
        <strain evidence="2">APO3</strain>
    </source>
</reference>
<name>W4G2R3_APHAT</name>
<dbReference type="GeneID" id="20813306"/>
<feature type="region of interest" description="Disordered" evidence="1">
    <location>
        <begin position="185"/>
        <end position="238"/>
    </location>
</feature>
<dbReference type="RefSeq" id="XP_009836515.1">
    <property type="nucleotide sequence ID" value="XM_009838213.1"/>
</dbReference>